<keyword evidence="1" id="KW-0472">Membrane</keyword>
<dbReference type="AlphaFoldDB" id="A0A1I6MBV8"/>
<keyword evidence="1" id="KW-0812">Transmembrane</keyword>
<dbReference type="EMBL" id="FOZK01000006">
    <property type="protein sequence ID" value="SFS13068.1"/>
    <property type="molecule type" value="Genomic_DNA"/>
</dbReference>
<dbReference type="Proteomes" id="UP000199062">
    <property type="component" value="Unassembled WGS sequence"/>
</dbReference>
<feature type="transmembrane region" description="Helical" evidence="1">
    <location>
        <begin position="41"/>
        <end position="59"/>
    </location>
</feature>
<proteinExistence type="predicted"/>
<evidence type="ECO:0000313" key="2">
    <source>
        <dbReference type="EMBL" id="SFS13068.1"/>
    </source>
</evidence>
<feature type="transmembrane region" description="Helical" evidence="1">
    <location>
        <begin position="95"/>
        <end position="115"/>
    </location>
</feature>
<organism evidence="2 3">
    <name type="scientific">Halomicrobium zhouii</name>
    <dbReference type="NCBI Taxonomy" id="767519"/>
    <lineage>
        <taxon>Archaea</taxon>
        <taxon>Methanobacteriati</taxon>
        <taxon>Methanobacteriota</taxon>
        <taxon>Stenosarchaea group</taxon>
        <taxon>Halobacteria</taxon>
        <taxon>Halobacteriales</taxon>
        <taxon>Haloarculaceae</taxon>
        <taxon>Halomicrobium</taxon>
    </lineage>
</organism>
<keyword evidence="1" id="KW-1133">Transmembrane helix</keyword>
<reference evidence="2 3" key="1">
    <citation type="submission" date="2016-10" db="EMBL/GenBank/DDBJ databases">
        <authorList>
            <person name="de Groot N.N."/>
        </authorList>
    </citation>
    <scope>NUCLEOTIDE SEQUENCE [LARGE SCALE GENOMIC DNA]</scope>
    <source>
        <strain evidence="2 3">CGMCC 1.10457</strain>
    </source>
</reference>
<accession>A0A1I6MBV8</accession>
<evidence type="ECO:0000313" key="3">
    <source>
        <dbReference type="Proteomes" id="UP000199062"/>
    </source>
</evidence>
<protein>
    <submittedName>
        <fullName evidence="2">Uncharacterized protein</fullName>
    </submittedName>
</protein>
<name>A0A1I6MBV8_9EURY</name>
<feature type="transmembrane region" description="Helical" evidence="1">
    <location>
        <begin position="71"/>
        <end position="89"/>
    </location>
</feature>
<keyword evidence="3" id="KW-1185">Reference proteome</keyword>
<feature type="transmembrane region" description="Helical" evidence="1">
    <location>
        <begin position="16"/>
        <end position="35"/>
    </location>
</feature>
<evidence type="ECO:0000256" key="1">
    <source>
        <dbReference type="SAM" id="Phobius"/>
    </source>
</evidence>
<gene>
    <name evidence="2" type="ORF">SAMN05216559_4191</name>
</gene>
<sequence length="134" mass="13574">MARPAEHAAMDAERKAVVVDVGLGALCVAMGLLYASRGALPYWWLTAVTALLTVALAWADDHGVVGGWTTVVVVAAFGVAVLALGLVAGPAVVSAVIPAVLAGIGAGIVPYRLYYGVVRPVPSGRVADVGERAL</sequence>